<dbReference type="Pfam" id="PF00480">
    <property type="entry name" value="ROK"/>
    <property type="match status" value="1"/>
</dbReference>
<keyword evidence="6 9" id="KW-0418">Kinase</keyword>
<evidence type="ECO:0000256" key="6">
    <source>
        <dbReference type="ARBA" id="ARBA00022777"/>
    </source>
</evidence>
<dbReference type="InterPro" id="IPR000600">
    <property type="entry name" value="ROK"/>
</dbReference>
<dbReference type="NCBIfam" id="TIGR00744">
    <property type="entry name" value="ROK_glcA_fam"/>
    <property type="match status" value="1"/>
</dbReference>
<gene>
    <name evidence="9" type="ORF">DFR56_11611</name>
</gene>
<evidence type="ECO:0000256" key="5">
    <source>
        <dbReference type="ARBA" id="ARBA00022741"/>
    </source>
</evidence>
<dbReference type="InterPro" id="IPR043129">
    <property type="entry name" value="ATPase_NBD"/>
</dbReference>
<dbReference type="EC" id="2.7.1.2" evidence="2"/>
<sequence length="324" mass="35115">MSKKVIGIDIGGTNVKIGVLNMMGDILTKWEIKTNKKDQGNHIVNDIWSSVQKNLTPFELEHDILGVGIGVPGFIDQNQGKILAAVNIGWKEYELKKVFEAKTPLPVVVENDANTAALGEYWRDKTNKEDLIMITLGTGVGSGIITNGKVLHGSRGLAGEIGHFVVNPNGYLCNCGRRGCLDTIASATGVVREAMQIVHEVPTSNLAKFYLEHGKLTAKDVFDLAKIGDEHCQKIIDQLNEYLGFALANLATIINPGKILIGGGLSKAGPTFLKQIEVAFYQHAHPWVSDKTELGLAQLGNDAGIIGAAYLIKKTLKNDYSHSF</sequence>
<keyword evidence="7" id="KW-0067">ATP-binding</keyword>
<dbReference type="PANTHER" id="PTHR18964">
    <property type="entry name" value="ROK (REPRESSOR, ORF, KINASE) FAMILY"/>
    <property type="match status" value="1"/>
</dbReference>
<keyword evidence="5" id="KW-0547">Nucleotide-binding</keyword>
<dbReference type="PROSITE" id="PS01125">
    <property type="entry name" value="ROK"/>
    <property type="match status" value="1"/>
</dbReference>
<dbReference type="GO" id="GO:0005524">
    <property type="term" value="F:ATP binding"/>
    <property type="evidence" value="ECO:0007669"/>
    <property type="project" value="UniProtKB-KW"/>
</dbReference>
<keyword evidence="10" id="KW-1185">Reference proteome</keyword>
<evidence type="ECO:0000256" key="8">
    <source>
        <dbReference type="ARBA" id="ARBA00032386"/>
    </source>
</evidence>
<comment type="caution">
    <text evidence="9">The sequence shown here is derived from an EMBL/GenBank/DDBJ whole genome shotgun (WGS) entry which is preliminary data.</text>
</comment>
<evidence type="ECO:0000256" key="2">
    <source>
        <dbReference type="ARBA" id="ARBA00012323"/>
    </source>
</evidence>
<dbReference type="RefSeq" id="WP_110396858.1">
    <property type="nucleotide sequence ID" value="NZ_JBHUHB010000001.1"/>
</dbReference>
<protein>
    <recommendedName>
        <fullName evidence="3">Glucokinase</fullName>
        <ecNumber evidence="2">2.7.1.2</ecNumber>
    </recommendedName>
    <alternativeName>
        <fullName evidence="8">Glucose kinase</fullName>
    </alternativeName>
</protein>
<dbReference type="AlphaFoldDB" id="A0A2V3VNE5"/>
<dbReference type="GO" id="GO:0004340">
    <property type="term" value="F:glucokinase activity"/>
    <property type="evidence" value="ECO:0007669"/>
    <property type="project" value="UniProtKB-EC"/>
</dbReference>
<proteinExistence type="inferred from homology"/>
<evidence type="ECO:0000256" key="4">
    <source>
        <dbReference type="ARBA" id="ARBA00022679"/>
    </source>
</evidence>
<dbReference type="OrthoDB" id="9810372at2"/>
<evidence type="ECO:0000256" key="3">
    <source>
        <dbReference type="ARBA" id="ARBA00014701"/>
    </source>
</evidence>
<name>A0A2V3VNE5_9BACI</name>
<evidence type="ECO:0000256" key="7">
    <source>
        <dbReference type="ARBA" id="ARBA00022840"/>
    </source>
</evidence>
<evidence type="ECO:0000256" key="1">
    <source>
        <dbReference type="ARBA" id="ARBA00006479"/>
    </source>
</evidence>
<dbReference type="InterPro" id="IPR004654">
    <property type="entry name" value="ROK_glcA"/>
</dbReference>
<evidence type="ECO:0000313" key="10">
    <source>
        <dbReference type="Proteomes" id="UP000247978"/>
    </source>
</evidence>
<dbReference type="EMBL" id="QJJQ01000016">
    <property type="protein sequence ID" value="PXW83332.1"/>
    <property type="molecule type" value="Genomic_DNA"/>
</dbReference>
<reference evidence="9 10" key="1">
    <citation type="submission" date="2018-05" db="EMBL/GenBank/DDBJ databases">
        <title>Genomic Encyclopedia of Type Strains, Phase IV (KMG-IV): sequencing the most valuable type-strain genomes for metagenomic binning, comparative biology and taxonomic classification.</title>
        <authorList>
            <person name="Goeker M."/>
        </authorList>
    </citation>
    <scope>NUCLEOTIDE SEQUENCE [LARGE SCALE GENOMIC DNA]</scope>
    <source>
        <strain evidence="9 10">DSM 28556</strain>
    </source>
</reference>
<dbReference type="InterPro" id="IPR049874">
    <property type="entry name" value="ROK_cs"/>
</dbReference>
<dbReference type="SUPFAM" id="SSF53067">
    <property type="entry name" value="Actin-like ATPase domain"/>
    <property type="match status" value="1"/>
</dbReference>
<evidence type="ECO:0000313" key="9">
    <source>
        <dbReference type="EMBL" id="PXW83332.1"/>
    </source>
</evidence>
<dbReference type="PANTHER" id="PTHR18964:SF149">
    <property type="entry name" value="BIFUNCTIONAL UDP-N-ACETYLGLUCOSAMINE 2-EPIMERASE_N-ACETYLMANNOSAMINE KINASE"/>
    <property type="match status" value="1"/>
</dbReference>
<dbReference type="GO" id="GO:0006096">
    <property type="term" value="P:glycolytic process"/>
    <property type="evidence" value="ECO:0007669"/>
    <property type="project" value="InterPro"/>
</dbReference>
<accession>A0A2V3VNE5</accession>
<keyword evidence="4" id="KW-0808">Transferase</keyword>
<dbReference type="GO" id="GO:0005737">
    <property type="term" value="C:cytoplasm"/>
    <property type="evidence" value="ECO:0007669"/>
    <property type="project" value="InterPro"/>
</dbReference>
<dbReference type="Gene3D" id="3.30.420.40">
    <property type="match status" value="2"/>
</dbReference>
<dbReference type="Proteomes" id="UP000247978">
    <property type="component" value="Unassembled WGS sequence"/>
</dbReference>
<organism evidence="9 10">
    <name type="scientific">Pseudogracilibacillus auburnensis</name>
    <dbReference type="NCBI Taxonomy" id="1494959"/>
    <lineage>
        <taxon>Bacteria</taxon>
        <taxon>Bacillati</taxon>
        <taxon>Bacillota</taxon>
        <taxon>Bacilli</taxon>
        <taxon>Bacillales</taxon>
        <taxon>Bacillaceae</taxon>
        <taxon>Pseudogracilibacillus</taxon>
    </lineage>
</organism>
<comment type="similarity">
    <text evidence="1">Belongs to the ROK (NagC/XylR) family.</text>
</comment>